<dbReference type="Gene3D" id="3.40.50.1240">
    <property type="entry name" value="Phosphoglycerate mutase-like"/>
    <property type="match status" value="1"/>
</dbReference>
<dbReference type="Gene3D" id="1.10.238.10">
    <property type="entry name" value="EF-hand"/>
    <property type="match status" value="1"/>
</dbReference>
<dbReference type="SUPFAM" id="SSF47473">
    <property type="entry name" value="EF-hand"/>
    <property type="match status" value="1"/>
</dbReference>
<dbReference type="InterPro" id="IPR029033">
    <property type="entry name" value="His_PPase_superfam"/>
</dbReference>
<dbReference type="SUPFAM" id="SSF53254">
    <property type="entry name" value="Phosphoglycerate mutase-like"/>
    <property type="match status" value="1"/>
</dbReference>
<name>A0A5C5Z082_9BACT</name>
<evidence type="ECO:0000256" key="1">
    <source>
        <dbReference type="SAM" id="SignalP"/>
    </source>
</evidence>
<dbReference type="CDD" id="cd07067">
    <property type="entry name" value="HP_PGM_like"/>
    <property type="match status" value="1"/>
</dbReference>
<reference evidence="3 4" key="1">
    <citation type="submission" date="2019-02" db="EMBL/GenBank/DDBJ databases">
        <title>Deep-cultivation of Planctomycetes and their phenomic and genomic characterization uncovers novel biology.</title>
        <authorList>
            <person name="Wiegand S."/>
            <person name="Jogler M."/>
            <person name="Boedeker C."/>
            <person name="Pinto D."/>
            <person name="Vollmers J."/>
            <person name="Rivas-Marin E."/>
            <person name="Kohn T."/>
            <person name="Peeters S.H."/>
            <person name="Heuer A."/>
            <person name="Rast P."/>
            <person name="Oberbeckmann S."/>
            <person name="Bunk B."/>
            <person name="Jeske O."/>
            <person name="Meyerdierks A."/>
            <person name="Storesund J.E."/>
            <person name="Kallscheuer N."/>
            <person name="Luecker S."/>
            <person name="Lage O.M."/>
            <person name="Pohl T."/>
            <person name="Merkel B.J."/>
            <person name="Hornburger P."/>
            <person name="Mueller R.-W."/>
            <person name="Bruemmer F."/>
            <person name="Labrenz M."/>
            <person name="Spormann A.M."/>
            <person name="Op Den Camp H."/>
            <person name="Overmann J."/>
            <person name="Amann R."/>
            <person name="Jetten M.S.M."/>
            <person name="Mascher T."/>
            <person name="Medema M.H."/>
            <person name="Devos D.P."/>
            <person name="Kaster A.-K."/>
            <person name="Ovreas L."/>
            <person name="Rohde M."/>
            <person name="Galperin M.Y."/>
            <person name="Jogler C."/>
        </authorList>
    </citation>
    <scope>NUCLEOTIDE SEQUENCE [LARGE SCALE GENOMIC DNA]</scope>
    <source>
        <strain evidence="3 4">CA13</strain>
    </source>
</reference>
<dbReference type="InterPro" id="IPR011992">
    <property type="entry name" value="EF-hand-dom_pair"/>
</dbReference>
<dbReference type="Pfam" id="PF13202">
    <property type="entry name" value="EF-hand_5"/>
    <property type="match status" value="2"/>
</dbReference>
<protein>
    <submittedName>
        <fullName evidence="3">EF hand</fullName>
    </submittedName>
</protein>
<feature type="signal peptide" evidence="1">
    <location>
        <begin position="1"/>
        <end position="25"/>
    </location>
</feature>
<dbReference type="InterPro" id="IPR002048">
    <property type="entry name" value="EF_hand_dom"/>
</dbReference>
<comment type="caution">
    <text evidence="3">The sequence shown here is derived from an EMBL/GenBank/DDBJ whole genome shotgun (WGS) entry which is preliminary data.</text>
</comment>
<dbReference type="PROSITE" id="PS50222">
    <property type="entry name" value="EF_HAND_2"/>
    <property type="match status" value="1"/>
</dbReference>
<gene>
    <name evidence="3" type="ORF">CA13_18320</name>
</gene>
<evidence type="ECO:0000313" key="4">
    <source>
        <dbReference type="Proteomes" id="UP000315010"/>
    </source>
</evidence>
<dbReference type="OrthoDB" id="275589at2"/>
<proteinExistence type="predicted"/>
<keyword evidence="1" id="KW-0732">Signal</keyword>
<organism evidence="3 4">
    <name type="scientific">Novipirellula herctigrandis</name>
    <dbReference type="NCBI Taxonomy" id="2527986"/>
    <lineage>
        <taxon>Bacteria</taxon>
        <taxon>Pseudomonadati</taxon>
        <taxon>Planctomycetota</taxon>
        <taxon>Planctomycetia</taxon>
        <taxon>Pirellulales</taxon>
        <taxon>Pirellulaceae</taxon>
        <taxon>Novipirellula</taxon>
    </lineage>
</organism>
<dbReference type="AlphaFoldDB" id="A0A5C5Z082"/>
<dbReference type="InterPro" id="IPR013078">
    <property type="entry name" value="His_Pase_superF_clade-1"/>
</dbReference>
<dbReference type="InterPro" id="IPR018247">
    <property type="entry name" value="EF_Hand_1_Ca_BS"/>
</dbReference>
<keyword evidence="4" id="KW-1185">Reference proteome</keyword>
<dbReference type="Pfam" id="PF00300">
    <property type="entry name" value="His_Phos_1"/>
    <property type="match status" value="1"/>
</dbReference>
<dbReference type="GO" id="GO:0005509">
    <property type="term" value="F:calcium ion binding"/>
    <property type="evidence" value="ECO:0007669"/>
    <property type="project" value="InterPro"/>
</dbReference>
<sequence length="357" mass="39562" precursor="true">MKKPLIVSLLILAASVLLGPSVAFAELKIYYIRHAEGGHNVKADWEHRKVPKDQWPAYVGNPDMFTPKGLAQQAAVSGKLKKYDFDFIAVSPLWRCRNTILPYMKEMDVKGEIWPELLEQRASDLILSTEQPAPTDTIFGEGDAVELPANEAPYFSLRSDGMNNIKLPRYGNTPADDELVNAAARVVIQRVLDMIQDRFGGTDTTILLSGHGSSGKAVLRMLTKDPLDGFPSISNTGIWMAREQANGEFKPMMFNDYPLENGKPSAALKHASMDTNGDGQVTKAEYVAPRAAGFGRKDHNKDGVLSLNEHAHSSFEVADKNQDNQLTPEEYASVFEDQFDQHYDKNGDGVCTVDEMR</sequence>
<evidence type="ECO:0000259" key="2">
    <source>
        <dbReference type="PROSITE" id="PS50222"/>
    </source>
</evidence>
<dbReference type="PROSITE" id="PS00018">
    <property type="entry name" value="EF_HAND_1"/>
    <property type="match status" value="3"/>
</dbReference>
<dbReference type="Proteomes" id="UP000315010">
    <property type="component" value="Unassembled WGS sequence"/>
</dbReference>
<dbReference type="RefSeq" id="WP_146395432.1">
    <property type="nucleotide sequence ID" value="NZ_SJPJ01000001.1"/>
</dbReference>
<evidence type="ECO:0000313" key="3">
    <source>
        <dbReference type="EMBL" id="TWT80416.1"/>
    </source>
</evidence>
<feature type="domain" description="EF-hand" evidence="2">
    <location>
        <begin position="306"/>
        <end position="341"/>
    </location>
</feature>
<dbReference type="EMBL" id="SJPJ01000001">
    <property type="protein sequence ID" value="TWT80416.1"/>
    <property type="molecule type" value="Genomic_DNA"/>
</dbReference>
<accession>A0A5C5Z082</accession>
<feature type="chain" id="PRO_5022700019" evidence="1">
    <location>
        <begin position="26"/>
        <end position="357"/>
    </location>
</feature>